<dbReference type="InterPro" id="IPR023210">
    <property type="entry name" value="NADP_OxRdtase_dom"/>
</dbReference>
<dbReference type="InterPro" id="IPR006311">
    <property type="entry name" value="TAT_signal"/>
</dbReference>
<evidence type="ECO:0000256" key="1">
    <source>
        <dbReference type="ARBA" id="ARBA00007905"/>
    </source>
</evidence>
<keyword evidence="2" id="KW-0521">NADP</keyword>
<evidence type="ECO:0000313" key="6">
    <source>
        <dbReference type="EMBL" id="MEJ5195733.1"/>
    </source>
</evidence>
<sequence length="374" mass="42033">MKKMISRRNFMKVCAIAGSATATTACNASAAGQFGIFDWLRRKLSVSADTTDFSKYQAEAPGEGAASVSNIVSLANVPLLTLNNGMQMPQLGLGTQIQSLERGDLGVLNRTSREASATALDLDYRHLDDAHGYLNERGVGQGIVDSGVPREEIWLTSKFWPSDFENVYQALDEMLNRLGVEYLDLVYLHHPAGDIETIISAWQGLEQAYREGKVRALGISNFDNRMEAFNAIMEQEIHPQIMQIECHPFAQRQETRKLAKQYNMQVECWYPLGHADPKLLNHETLTTIAAAHNKSVVQTILRWHMQEGLSAIPGSTNPDHIRENIDIFDFELTDTEMEQIRAMDQGESGRYFNLNYDLMGRAFVNPVREWDGGF</sequence>
<comment type="similarity">
    <text evidence="1">Belongs to the aldo/keto reductase family.</text>
</comment>
<comment type="caution">
    <text evidence="6">The sequence shown here is derived from an EMBL/GenBank/DDBJ whole genome shotgun (WGS) entry which is preliminary data.</text>
</comment>
<dbReference type="Pfam" id="PF00248">
    <property type="entry name" value="Aldo_ket_red"/>
    <property type="match status" value="1"/>
</dbReference>
<keyword evidence="4" id="KW-0732">Signal</keyword>
<dbReference type="AlphaFoldDB" id="A0AB35YAW1"/>
<dbReference type="PROSITE" id="PS00062">
    <property type="entry name" value="ALDOKETO_REDUCTASE_2"/>
    <property type="match status" value="1"/>
</dbReference>
<keyword evidence="3" id="KW-0560">Oxidoreductase</keyword>
<evidence type="ECO:0000256" key="3">
    <source>
        <dbReference type="ARBA" id="ARBA00023002"/>
    </source>
</evidence>
<evidence type="ECO:0000259" key="5">
    <source>
        <dbReference type="Pfam" id="PF00248"/>
    </source>
</evidence>
<dbReference type="GO" id="GO:0016616">
    <property type="term" value="F:oxidoreductase activity, acting on the CH-OH group of donors, NAD or NADP as acceptor"/>
    <property type="evidence" value="ECO:0007669"/>
    <property type="project" value="UniProtKB-ARBA"/>
</dbReference>
<dbReference type="PROSITE" id="PS51318">
    <property type="entry name" value="TAT"/>
    <property type="match status" value="1"/>
</dbReference>
<feature type="signal peptide" evidence="4">
    <location>
        <begin position="1"/>
        <end position="30"/>
    </location>
</feature>
<dbReference type="SUPFAM" id="SSF51430">
    <property type="entry name" value="NAD(P)-linked oxidoreductase"/>
    <property type="match status" value="1"/>
</dbReference>
<accession>A0AB35YAW1</accession>
<dbReference type="Gene3D" id="3.20.20.100">
    <property type="entry name" value="NADP-dependent oxidoreductase domain"/>
    <property type="match status" value="1"/>
</dbReference>
<dbReference type="PROSITE" id="PS51257">
    <property type="entry name" value="PROKAR_LIPOPROTEIN"/>
    <property type="match status" value="1"/>
</dbReference>
<dbReference type="RefSeq" id="WP_339395242.1">
    <property type="nucleotide sequence ID" value="NZ_JBBFGL010000004.1"/>
</dbReference>
<feature type="chain" id="PRO_5044334497" evidence="4">
    <location>
        <begin position="31"/>
        <end position="374"/>
    </location>
</feature>
<gene>
    <name evidence="6" type="ORF">WF834_05985</name>
</gene>
<dbReference type="EMBL" id="JBBFGL010000004">
    <property type="protein sequence ID" value="MEJ5195733.1"/>
    <property type="molecule type" value="Genomic_DNA"/>
</dbReference>
<evidence type="ECO:0000256" key="4">
    <source>
        <dbReference type="SAM" id="SignalP"/>
    </source>
</evidence>
<dbReference type="InterPro" id="IPR020471">
    <property type="entry name" value="AKR"/>
</dbReference>
<name>A0AB35YAW1_9FIRM</name>
<dbReference type="PRINTS" id="PR00069">
    <property type="entry name" value="ALDKETRDTASE"/>
</dbReference>
<feature type="domain" description="NADP-dependent oxidoreductase" evidence="5">
    <location>
        <begin position="100"/>
        <end position="344"/>
    </location>
</feature>
<dbReference type="InterPro" id="IPR018170">
    <property type="entry name" value="Aldo/ket_reductase_CS"/>
</dbReference>
<dbReference type="PANTHER" id="PTHR43827:SF3">
    <property type="entry name" value="NADP-DEPENDENT OXIDOREDUCTASE DOMAIN-CONTAINING PROTEIN"/>
    <property type="match status" value="1"/>
</dbReference>
<reference evidence="6" key="1">
    <citation type="submission" date="2024-03" db="EMBL/GenBank/DDBJ databases">
        <authorList>
            <person name="Plomp N."/>
            <person name="Harmsen H.J."/>
        </authorList>
    </citation>
    <scope>NUCLEOTIDE SEQUENCE</scope>
    <source>
        <strain evidence="6">HTF-128</strain>
    </source>
</reference>
<proteinExistence type="inferred from homology"/>
<evidence type="ECO:0000313" key="7">
    <source>
        <dbReference type="Proteomes" id="UP001373196"/>
    </source>
</evidence>
<dbReference type="NCBIfam" id="TIGR01409">
    <property type="entry name" value="TAT_signal_seq"/>
    <property type="match status" value="1"/>
</dbReference>
<dbReference type="Proteomes" id="UP001373196">
    <property type="component" value="Unassembled WGS sequence"/>
</dbReference>
<dbReference type="InterPro" id="IPR036812">
    <property type="entry name" value="NAD(P)_OxRdtase_dom_sf"/>
</dbReference>
<dbReference type="InterPro" id="IPR019546">
    <property type="entry name" value="TAT_signal_bac_arc"/>
</dbReference>
<evidence type="ECO:0000256" key="2">
    <source>
        <dbReference type="ARBA" id="ARBA00022857"/>
    </source>
</evidence>
<dbReference type="PANTHER" id="PTHR43827">
    <property type="entry name" value="2,5-DIKETO-D-GLUCONIC ACID REDUCTASE"/>
    <property type="match status" value="1"/>
</dbReference>
<protein>
    <submittedName>
        <fullName evidence="6">Aldo/keto reductase</fullName>
    </submittedName>
</protein>
<organism evidence="6 7">
    <name type="scientific">Faecalibacterium wellingii</name>
    <dbReference type="NCBI Taxonomy" id="2929491"/>
    <lineage>
        <taxon>Bacteria</taxon>
        <taxon>Bacillati</taxon>
        <taxon>Bacillota</taxon>
        <taxon>Clostridia</taxon>
        <taxon>Eubacteriales</taxon>
        <taxon>Oscillospiraceae</taxon>
        <taxon>Faecalibacterium</taxon>
    </lineage>
</organism>